<dbReference type="EMBL" id="CP015839">
    <property type="protein sequence ID" value="ANG64202.1"/>
    <property type="molecule type" value="Genomic_DNA"/>
</dbReference>
<evidence type="ECO:0000313" key="2">
    <source>
        <dbReference type="Proteomes" id="UP000078070"/>
    </source>
</evidence>
<organism evidence="1 2">
    <name type="scientific">Marinobacterium aestuarii</name>
    <dbReference type="NCBI Taxonomy" id="1821621"/>
    <lineage>
        <taxon>Bacteria</taxon>
        <taxon>Pseudomonadati</taxon>
        <taxon>Pseudomonadota</taxon>
        <taxon>Gammaproteobacteria</taxon>
        <taxon>Oceanospirillales</taxon>
        <taxon>Oceanospirillaceae</taxon>
        <taxon>Marinobacterium</taxon>
    </lineage>
</organism>
<evidence type="ECO:0000313" key="1">
    <source>
        <dbReference type="EMBL" id="ANG64202.1"/>
    </source>
</evidence>
<sequence length="67" mass="7511">MKLPDQEPKTFLESFFDCLAAFFSLGDMAGFFFDSLDVLLSLVMLCAPAIDCYQDNALRMSWLLSGC</sequence>
<keyword evidence="2" id="KW-1185">Reference proteome</keyword>
<gene>
    <name evidence="1" type="ORF">A8C75_18130</name>
</gene>
<dbReference type="KEGG" id="mars:A8C75_18130"/>
<dbReference type="Proteomes" id="UP000078070">
    <property type="component" value="Chromosome"/>
</dbReference>
<accession>A0A1A9F279</accession>
<proteinExistence type="predicted"/>
<protein>
    <submittedName>
        <fullName evidence="1">Uncharacterized protein</fullName>
    </submittedName>
</protein>
<reference evidence="1 2" key="2">
    <citation type="journal article" date="2018" name="Int. J. Syst. Evol. Microbiol.">
        <title>Marinobacterium aestuarii sp. nov., a benzene-degrading marine bacterium isolated from estuary sediment.</title>
        <authorList>
            <person name="Bae S.S."/>
            <person name="Jung J."/>
            <person name="Chung D."/>
            <person name="Baek K."/>
        </authorList>
    </citation>
    <scope>NUCLEOTIDE SEQUENCE [LARGE SCALE GENOMIC DNA]</scope>
    <source>
        <strain evidence="1 2">ST58-10</strain>
    </source>
</reference>
<dbReference type="AlphaFoldDB" id="A0A1A9F279"/>
<name>A0A1A9F279_9GAMM</name>
<reference evidence="2" key="1">
    <citation type="submission" date="2016-05" db="EMBL/GenBank/DDBJ databases">
        <authorList>
            <person name="Baek K."/>
            <person name="Yang S.-J."/>
        </authorList>
    </citation>
    <scope>NUCLEOTIDE SEQUENCE [LARGE SCALE GENOMIC DNA]</scope>
    <source>
        <strain evidence="2">ST58-10</strain>
    </source>
</reference>